<accession>A0A1G7A9G9</accession>
<reference evidence="1 2" key="1">
    <citation type="submission" date="2016-10" db="EMBL/GenBank/DDBJ databases">
        <authorList>
            <person name="de Groot N.N."/>
        </authorList>
    </citation>
    <scope>NUCLEOTIDE SEQUENCE [LARGE SCALE GENOMIC DNA]</scope>
    <source>
        <strain evidence="1 2">R5</strain>
    </source>
</reference>
<gene>
    <name evidence="1" type="ORF">SAMN05216337_102012</name>
</gene>
<dbReference type="RefSeq" id="WP_092084628.1">
    <property type="nucleotide sequence ID" value="NZ_FMZW01000020.1"/>
</dbReference>
<sequence>MRDGDYWYRLANYQAMKRRIDAGNERALEQFSKSHELIRLSHRLLGKAAPDLSHDRADAAIE</sequence>
<dbReference type="AlphaFoldDB" id="A0A1G7A9G9"/>
<evidence type="ECO:0000313" key="1">
    <source>
        <dbReference type="EMBL" id="SDE10685.1"/>
    </source>
</evidence>
<proteinExistence type="predicted"/>
<name>A0A1G7A9G9_9BRAD</name>
<dbReference type="Proteomes" id="UP000199245">
    <property type="component" value="Unassembled WGS sequence"/>
</dbReference>
<evidence type="ECO:0000313" key="2">
    <source>
        <dbReference type="Proteomes" id="UP000199245"/>
    </source>
</evidence>
<protein>
    <submittedName>
        <fullName evidence="1">Uncharacterized protein</fullName>
    </submittedName>
</protein>
<dbReference type="EMBL" id="FMZW01000020">
    <property type="protein sequence ID" value="SDE10685.1"/>
    <property type="molecule type" value="Genomic_DNA"/>
</dbReference>
<organism evidence="1 2">
    <name type="scientific">Bradyrhizobium brasilense</name>
    <dbReference type="NCBI Taxonomy" id="1419277"/>
    <lineage>
        <taxon>Bacteria</taxon>
        <taxon>Pseudomonadati</taxon>
        <taxon>Pseudomonadota</taxon>
        <taxon>Alphaproteobacteria</taxon>
        <taxon>Hyphomicrobiales</taxon>
        <taxon>Nitrobacteraceae</taxon>
        <taxon>Bradyrhizobium</taxon>
    </lineage>
</organism>